<feature type="compositionally biased region" description="Basic and acidic residues" evidence="1">
    <location>
        <begin position="61"/>
        <end position="102"/>
    </location>
</feature>
<feature type="region of interest" description="Disordered" evidence="1">
    <location>
        <begin position="217"/>
        <end position="237"/>
    </location>
</feature>
<reference evidence="3 4" key="1">
    <citation type="submission" date="2023-08" db="EMBL/GenBank/DDBJ databases">
        <title>A Necator americanus chromosomal reference genome.</title>
        <authorList>
            <person name="Ilik V."/>
            <person name="Petrzelkova K.J."/>
            <person name="Pardy F."/>
            <person name="Fuh T."/>
            <person name="Niatou-Singa F.S."/>
            <person name="Gouil Q."/>
            <person name="Baker L."/>
            <person name="Ritchie M.E."/>
            <person name="Jex A.R."/>
            <person name="Gazzola D."/>
            <person name="Li H."/>
            <person name="Toshio Fujiwara R."/>
            <person name="Zhan B."/>
            <person name="Aroian R.V."/>
            <person name="Pafco B."/>
            <person name="Schwarz E.M."/>
        </authorList>
    </citation>
    <scope>NUCLEOTIDE SEQUENCE [LARGE SCALE GENOMIC DNA]</scope>
    <source>
        <strain evidence="3 4">Aroian</strain>
        <tissue evidence="3">Whole animal</tissue>
    </source>
</reference>
<feature type="chain" id="PRO_5045869548" evidence="2">
    <location>
        <begin position="17"/>
        <end position="337"/>
    </location>
</feature>
<feature type="region of interest" description="Disordered" evidence="1">
    <location>
        <begin position="29"/>
        <end position="102"/>
    </location>
</feature>
<feature type="region of interest" description="Disordered" evidence="1">
    <location>
        <begin position="136"/>
        <end position="179"/>
    </location>
</feature>
<keyword evidence="2" id="KW-0732">Signal</keyword>
<name>A0ABR1CJI6_NECAM</name>
<feature type="signal peptide" evidence="2">
    <location>
        <begin position="1"/>
        <end position="16"/>
    </location>
</feature>
<feature type="region of interest" description="Disordered" evidence="1">
    <location>
        <begin position="316"/>
        <end position="337"/>
    </location>
</feature>
<keyword evidence="4" id="KW-1185">Reference proteome</keyword>
<evidence type="ECO:0000313" key="4">
    <source>
        <dbReference type="Proteomes" id="UP001303046"/>
    </source>
</evidence>
<dbReference type="EMBL" id="JAVFWL010000002">
    <property type="protein sequence ID" value="KAK6737937.1"/>
    <property type="molecule type" value="Genomic_DNA"/>
</dbReference>
<organism evidence="3 4">
    <name type="scientific">Necator americanus</name>
    <name type="common">Human hookworm</name>
    <dbReference type="NCBI Taxonomy" id="51031"/>
    <lineage>
        <taxon>Eukaryota</taxon>
        <taxon>Metazoa</taxon>
        <taxon>Ecdysozoa</taxon>
        <taxon>Nematoda</taxon>
        <taxon>Chromadorea</taxon>
        <taxon>Rhabditida</taxon>
        <taxon>Rhabditina</taxon>
        <taxon>Rhabditomorpha</taxon>
        <taxon>Strongyloidea</taxon>
        <taxon>Ancylostomatidae</taxon>
        <taxon>Bunostominae</taxon>
        <taxon>Necator</taxon>
    </lineage>
</organism>
<gene>
    <name evidence="3" type="primary">Necator_chrII.g7979</name>
    <name evidence="3" type="ORF">RB195_020185</name>
</gene>
<sequence>MLVAVFTTMILSQSVGLCLPKRRRAGHITKLSMSNPEMEQKKVSTSSTSSSNHDSNGAKMDVTDLKIEIPPRKETEKQPETDLRSLKDEKNPLLDPNVRDRLMSKRNAEKTKETAQAQHPADSNFSVVSKITGKRGTQSKATVNEAKQAATASPLPVTSNPNNIDADGNTKKAQAQHPADSNFSVISKIMGKRGTQRKTIYESKLVATASLLPVTSDPNNIDAEGHTKKVTTGTPTSVEHNYSEYEADVMRPRKTHFFTKVTKIKRAKDDRSRMENSYIRNESKYIGYHNSTKTTFLQFLKRHSEQHDREQATCLAPCPGLPGKEPGRAVEQTVPVT</sequence>
<evidence type="ECO:0000313" key="3">
    <source>
        <dbReference type="EMBL" id="KAK6737937.1"/>
    </source>
</evidence>
<proteinExistence type="predicted"/>
<accession>A0ABR1CJI6</accession>
<evidence type="ECO:0000256" key="1">
    <source>
        <dbReference type="SAM" id="MobiDB-lite"/>
    </source>
</evidence>
<protein>
    <submittedName>
        <fullName evidence="3">Uncharacterized protein</fullName>
    </submittedName>
</protein>
<dbReference type="Proteomes" id="UP001303046">
    <property type="component" value="Unassembled WGS sequence"/>
</dbReference>
<evidence type="ECO:0000256" key="2">
    <source>
        <dbReference type="SAM" id="SignalP"/>
    </source>
</evidence>
<comment type="caution">
    <text evidence="3">The sequence shown here is derived from an EMBL/GenBank/DDBJ whole genome shotgun (WGS) entry which is preliminary data.</text>
</comment>